<evidence type="ECO:0000313" key="2">
    <source>
        <dbReference type="Proteomes" id="UP000425916"/>
    </source>
</evidence>
<keyword evidence="2" id="KW-1185">Reference proteome</keyword>
<reference evidence="1 2" key="1">
    <citation type="submission" date="2019-11" db="EMBL/GenBank/DDBJ databases">
        <title>Genome sequence of Moorella glycerini DSM11254.</title>
        <authorList>
            <person name="Poehlein A."/>
            <person name="Boeer T."/>
            <person name="Daniel R."/>
        </authorList>
    </citation>
    <scope>NUCLEOTIDE SEQUENCE [LARGE SCALE GENOMIC DNA]</scope>
    <source>
        <strain evidence="1 2">DSM 11254</strain>
    </source>
</reference>
<dbReference type="Proteomes" id="UP000425916">
    <property type="component" value="Chromosome"/>
</dbReference>
<dbReference type="Gene3D" id="3.30.360.40">
    <property type="entry name" value="YwmB-like"/>
    <property type="match status" value="1"/>
</dbReference>
<protein>
    <submittedName>
        <fullName evidence="1">TATA-box binding protein</fullName>
    </submittedName>
</protein>
<dbReference type="Pfam" id="PF08680">
    <property type="entry name" value="DUF1779"/>
    <property type="match status" value="1"/>
</dbReference>
<gene>
    <name evidence="1" type="ORF">MGLY_10990</name>
</gene>
<dbReference type="OrthoDB" id="1708334at2"/>
<dbReference type="SUPFAM" id="SSF143842">
    <property type="entry name" value="YwmB-like"/>
    <property type="match status" value="1"/>
</dbReference>
<dbReference type="EMBL" id="CP046244">
    <property type="protein sequence ID" value="QGP91757.1"/>
    <property type="molecule type" value="Genomic_DNA"/>
</dbReference>
<name>A0A6I5ZQ81_9FIRM</name>
<dbReference type="InterPro" id="IPR014794">
    <property type="entry name" value="DUF1779"/>
</dbReference>
<accession>A0A6I5ZQ81</accession>
<sequence length="284" mass="30971">MRRFSFNFLRFNFKIFLLIVLLLSFTGGLALARHLHPLAARTSRAASIQAASTVQAVDRDDPVPHLLFNALTAGGARLETMGLEAWGSLNSTFMDGEAIQDLAGRAATALGLEGITSFTRQDDAGFHALFWEGELQPGVVLYFSLQSLAGAGEGGETYLLINLEGQPKQGEGEMLAWQEKVREAFRPWQVEPHLIYNLTGVIPGKLTPAEREQRARAVLAALAAEKVEGVEDEELLSISAYTPRLPRSLEVAGRPVNANVALRYHATDDNTYLHLGSPLLGGEY</sequence>
<proteinExistence type="predicted"/>
<dbReference type="InterPro" id="IPR036209">
    <property type="entry name" value="YwmB-like_sf"/>
</dbReference>
<organism evidence="1 2">
    <name type="scientific">Neomoorella glycerini</name>
    <dbReference type="NCBI Taxonomy" id="55779"/>
    <lineage>
        <taxon>Bacteria</taxon>
        <taxon>Bacillati</taxon>
        <taxon>Bacillota</taxon>
        <taxon>Clostridia</taxon>
        <taxon>Neomoorellales</taxon>
        <taxon>Neomoorellaceae</taxon>
        <taxon>Neomoorella</taxon>
    </lineage>
</organism>
<evidence type="ECO:0000313" key="1">
    <source>
        <dbReference type="EMBL" id="QGP91757.1"/>
    </source>
</evidence>
<dbReference type="RefSeq" id="WP_156272431.1">
    <property type="nucleotide sequence ID" value="NZ_CP046244.1"/>
</dbReference>
<dbReference type="AlphaFoldDB" id="A0A6I5ZQ81"/>